<dbReference type="PROSITE" id="PS51935">
    <property type="entry name" value="NLPC_P60"/>
    <property type="match status" value="1"/>
</dbReference>
<sequence length="273" mass="28572">MNARTTRARHRAARRPLGGLVQSVSSTATGRRAAVVAAAGGLLVSTFASASAAQAAPVDHEASKKLSTVDLGALSDQAREALEAAPVVTVEAKAKVDVETISKKIAAKSEITPAPEPEPEPEPEPVVEESSTTERSTETVSRSAEREEAPAAAESSSDSSLGQQAVSIAMRYIGTPYVVGGSSPSGFDCSGLTSYVYGQLGVDLPRTSSDQRYAGTQISASELRPGDLIWSPGHISIYAGDGKVVEASRPIGWETGYHDMWQSPSESVYLRVL</sequence>
<organism evidence="7 8">
    <name type="scientific">Isoptericola peretonis</name>
    <dbReference type="NCBI Taxonomy" id="2918523"/>
    <lineage>
        <taxon>Bacteria</taxon>
        <taxon>Bacillati</taxon>
        <taxon>Actinomycetota</taxon>
        <taxon>Actinomycetes</taxon>
        <taxon>Micrococcales</taxon>
        <taxon>Promicromonosporaceae</taxon>
        <taxon>Isoptericola</taxon>
    </lineage>
</organism>
<dbReference type="InterPro" id="IPR000064">
    <property type="entry name" value="NLP_P60_dom"/>
</dbReference>
<feature type="compositionally biased region" description="Acidic residues" evidence="5">
    <location>
        <begin position="117"/>
        <end position="127"/>
    </location>
</feature>
<dbReference type="PANTHER" id="PTHR47053:SF1">
    <property type="entry name" value="MUREIN DD-ENDOPEPTIDASE MEPH-RELATED"/>
    <property type="match status" value="1"/>
</dbReference>
<dbReference type="SUPFAM" id="SSF54001">
    <property type="entry name" value="Cysteine proteinases"/>
    <property type="match status" value="1"/>
</dbReference>
<feature type="domain" description="NlpC/P60" evidence="6">
    <location>
        <begin position="159"/>
        <end position="273"/>
    </location>
</feature>
<gene>
    <name evidence="7" type="ORF">M1843_13295</name>
</gene>
<keyword evidence="2" id="KW-0645">Protease</keyword>
<accession>A0ABT0J5E3</accession>
<dbReference type="EMBL" id="JALQCY010000004">
    <property type="protein sequence ID" value="MCK9794723.1"/>
    <property type="molecule type" value="Genomic_DNA"/>
</dbReference>
<comment type="caution">
    <text evidence="7">The sequence shown here is derived from an EMBL/GenBank/DDBJ whole genome shotgun (WGS) entry which is preliminary data.</text>
</comment>
<reference evidence="7 8" key="1">
    <citation type="submission" date="2022-02" db="EMBL/GenBank/DDBJ databases">
        <title>The car tank lid bacteriome: a reservoir of bacteria with potential in bioremediation of fuel.</title>
        <authorList>
            <person name="Vidal-Verdu A."/>
            <person name="Gomez-Martinez D."/>
            <person name="Latorre-Perez A."/>
            <person name="Pereto J."/>
            <person name="Porcar M."/>
        </authorList>
    </citation>
    <scope>NUCLEOTIDE SEQUENCE [LARGE SCALE GENOMIC DNA]</scope>
    <source>
        <strain evidence="7 8">4D.3</strain>
    </source>
</reference>
<dbReference type="RefSeq" id="WP_416344586.1">
    <property type="nucleotide sequence ID" value="NZ_JALQCY010000004.1"/>
</dbReference>
<proteinExistence type="inferred from homology"/>
<feature type="region of interest" description="Disordered" evidence="5">
    <location>
        <begin position="107"/>
        <end position="160"/>
    </location>
</feature>
<evidence type="ECO:0000313" key="8">
    <source>
        <dbReference type="Proteomes" id="UP001651050"/>
    </source>
</evidence>
<evidence type="ECO:0000256" key="1">
    <source>
        <dbReference type="ARBA" id="ARBA00007074"/>
    </source>
</evidence>
<protein>
    <submittedName>
        <fullName evidence="7">C40 family peptidase</fullName>
    </submittedName>
</protein>
<evidence type="ECO:0000256" key="4">
    <source>
        <dbReference type="ARBA" id="ARBA00022807"/>
    </source>
</evidence>
<evidence type="ECO:0000256" key="2">
    <source>
        <dbReference type="ARBA" id="ARBA00022670"/>
    </source>
</evidence>
<name>A0ABT0J5E3_9MICO</name>
<evidence type="ECO:0000259" key="6">
    <source>
        <dbReference type="PROSITE" id="PS51935"/>
    </source>
</evidence>
<dbReference type="Gene3D" id="3.90.1720.10">
    <property type="entry name" value="endopeptidase domain like (from Nostoc punctiforme)"/>
    <property type="match status" value="1"/>
</dbReference>
<keyword evidence="3" id="KW-0378">Hydrolase</keyword>
<keyword evidence="8" id="KW-1185">Reference proteome</keyword>
<feature type="compositionally biased region" description="Low complexity" evidence="5">
    <location>
        <begin position="128"/>
        <end position="142"/>
    </location>
</feature>
<dbReference type="PANTHER" id="PTHR47053">
    <property type="entry name" value="MUREIN DD-ENDOPEPTIDASE MEPH-RELATED"/>
    <property type="match status" value="1"/>
</dbReference>
<dbReference type="Proteomes" id="UP001651050">
    <property type="component" value="Unassembled WGS sequence"/>
</dbReference>
<keyword evidence="4" id="KW-0788">Thiol protease</keyword>
<dbReference type="InterPro" id="IPR038765">
    <property type="entry name" value="Papain-like_cys_pep_sf"/>
</dbReference>
<evidence type="ECO:0000256" key="5">
    <source>
        <dbReference type="SAM" id="MobiDB-lite"/>
    </source>
</evidence>
<evidence type="ECO:0000256" key="3">
    <source>
        <dbReference type="ARBA" id="ARBA00022801"/>
    </source>
</evidence>
<evidence type="ECO:0000313" key="7">
    <source>
        <dbReference type="EMBL" id="MCK9794723.1"/>
    </source>
</evidence>
<dbReference type="Pfam" id="PF00877">
    <property type="entry name" value="NLPC_P60"/>
    <property type="match status" value="1"/>
</dbReference>
<dbReference type="InterPro" id="IPR051202">
    <property type="entry name" value="Peptidase_C40"/>
</dbReference>
<comment type="similarity">
    <text evidence="1">Belongs to the peptidase C40 family.</text>
</comment>
<feature type="compositionally biased region" description="Low complexity" evidence="5">
    <location>
        <begin position="150"/>
        <end position="160"/>
    </location>
</feature>